<dbReference type="OrthoDB" id="759274at2"/>
<dbReference type="EMBL" id="PGGN01000001">
    <property type="protein sequence ID" value="PSH59556.1"/>
    <property type="molecule type" value="Genomic_DNA"/>
</dbReference>
<proteinExistence type="predicted"/>
<dbReference type="Proteomes" id="UP000241158">
    <property type="component" value="Unassembled WGS sequence"/>
</dbReference>
<dbReference type="AlphaFoldDB" id="A0A2P7AZA5"/>
<protein>
    <submittedName>
        <fullName evidence="1">Uncharacterized protein</fullName>
    </submittedName>
</protein>
<accession>A0A2P7AZA5</accession>
<sequence length="171" mass="19720">MSMDYLIHLDDISDEIIPQMISELNKFEMSCEIRPGFSFALHSGFLPFRFRLSNPGIDLLKGRDLMSGFELYVRDFHVSEAKGFSQDDLSRLSKLKKTVIIRLCPLDSFEFRFSELTSAIIAEILDAPRSLAGNVIFDSRTIVEKSWEAVKAREKSIANDDWRYHEFVGWS</sequence>
<dbReference type="RefSeq" id="WP_106714856.1">
    <property type="nucleotide sequence ID" value="NZ_JACHXT010000002.1"/>
</dbReference>
<organism evidence="1 2">
    <name type="scientific">Phyllobacterium endophyticum</name>
    <dbReference type="NCBI Taxonomy" id="1149773"/>
    <lineage>
        <taxon>Bacteria</taxon>
        <taxon>Pseudomonadati</taxon>
        <taxon>Pseudomonadota</taxon>
        <taxon>Alphaproteobacteria</taxon>
        <taxon>Hyphomicrobiales</taxon>
        <taxon>Phyllobacteriaceae</taxon>
        <taxon>Phyllobacterium</taxon>
    </lineage>
</organism>
<keyword evidence="2" id="KW-1185">Reference proteome</keyword>
<reference evidence="2" key="1">
    <citation type="submission" date="2017-11" db="EMBL/GenBank/DDBJ databases">
        <authorList>
            <person name="Kuznetsova I."/>
            <person name="Sazanova A."/>
            <person name="Chirak E."/>
            <person name="Safronova V."/>
            <person name="Willems A."/>
        </authorList>
    </citation>
    <scope>NUCLEOTIDE SEQUENCE [LARGE SCALE GENOMIC DNA]</scope>
    <source>
        <strain evidence="2">PEPV15</strain>
    </source>
</reference>
<evidence type="ECO:0000313" key="1">
    <source>
        <dbReference type="EMBL" id="PSH59556.1"/>
    </source>
</evidence>
<name>A0A2P7AZA5_9HYPH</name>
<evidence type="ECO:0000313" key="2">
    <source>
        <dbReference type="Proteomes" id="UP000241158"/>
    </source>
</evidence>
<gene>
    <name evidence="1" type="ORF">CU100_01860</name>
</gene>
<comment type="caution">
    <text evidence="1">The sequence shown here is derived from an EMBL/GenBank/DDBJ whole genome shotgun (WGS) entry which is preliminary data.</text>
</comment>